<evidence type="ECO:0000313" key="1">
    <source>
        <dbReference type="Ensembl" id="ENSBOBP00000007888.1"/>
    </source>
</evidence>
<sequence length="106" mass="11739">AFLVFLNFPPGSKLIHLDTGKEFSTGKLHPCHAVNWLSPRNAPVGVLPRFEISIALHACGSGYVRSCNNIDSGKGKTNTKSWMHFKGSLLYPPPQPMCTRSWNSDR</sequence>
<name>A0A8C0EQS0_BUBBB</name>
<accession>A0A8C0EQS0</accession>
<dbReference type="AlphaFoldDB" id="A0A8C0EQS0"/>
<reference evidence="1" key="1">
    <citation type="submission" date="2025-08" db="UniProtKB">
        <authorList>
            <consortium name="Ensembl"/>
        </authorList>
    </citation>
    <scope>IDENTIFICATION</scope>
</reference>
<keyword evidence="2" id="KW-1185">Reference proteome</keyword>
<proteinExistence type="predicted"/>
<organism evidence="1 2">
    <name type="scientific">Bubo bubo</name>
    <name type="common">Eurasian eagle-owl</name>
    <name type="synonym">Strix bubo</name>
    <dbReference type="NCBI Taxonomy" id="30461"/>
    <lineage>
        <taxon>Eukaryota</taxon>
        <taxon>Metazoa</taxon>
        <taxon>Chordata</taxon>
        <taxon>Craniata</taxon>
        <taxon>Vertebrata</taxon>
        <taxon>Euteleostomi</taxon>
        <taxon>Archelosauria</taxon>
        <taxon>Archosauria</taxon>
        <taxon>Dinosauria</taxon>
        <taxon>Saurischia</taxon>
        <taxon>Theropoda</taxon>
        <taxon>Coelurosauria</taxon>
        <taxon>Aves</taxon>
        <taxon>Neognathae</taxon>
        <taxon>Neoaves</taxon>
        <taxon>Telluraves</taxon>
        <taxon>Strigiformes</taxon>
        <taxon>Strigidae</taxon>
        <taxon>Bubo</taxon>
    </lineage>
</organism>
<dbReference type="Proteomes" id="UP000694567">
    <property type="component" value="Unplaced"/>
</dbReference>
<dbReference type="Ensembl" id="ENSBOBT00000008094.1">
    <property type="protein sequence ID" value="ENSBOBP00000007888.1"/>
    <property type="gene ID" value="ENSBOBG00000005160.1"/>
</dbReference>
<reference evidence="1" key="2">
    <citation type="submission" date="2025-09" db="UniProtKB">
        <authorList>
            <consortium name="Ensembl"/>
        </authorList>
    </citation>
    <scope>IDENTIFICATION</scope>
</reference>
<protein>
    <submittedName>
        <fullName evidence="1">Uncharacterized protein</fullName>
    </submittedName>
</protein>
<evidence type="ECO:0000313" key="2">
    <source>
        <dbReference type="Proteomes" id="UP000694567"/>
    </source>
</evidence>